<dbReference type="Proteomes" id="UP001304895">
    <property type="component" value="Unassembled WGS sequence"/>
</dbReference>
<proteinExistence type="predicted"/>
<reference evidence="2" key="2">
    <citation type="submission" date="2023-05" db="EMBL/GenBank/DDBJ databases">
        <authorList>
            <consortium name="Lawrence Berkeley National Laboratory"/>
            <person name="Steindorff A."/>
            <person name="Hensen N."/>
            <person name="Bonometti L."/>
            <person name="Westerberg I."/>
            <person name="Brannstrom I.O."/>
            <person name="Guillou S."/>
            <person name="Cros-Aarteil S."/>
            <person name="Calhoun S."/>
            <person name="Haridas S."/>
            <person name="Kuo A."/>
            <person name="Mondo S."/>
            <person name="Pangilinan J."/>
            <person name="Riley R."/>
            <person name="Labutti K."/>
            <person name="Andreopoulos B."/>
            <person name="Lipzen A."/>
            <person name="Chen C."/>
            <person name="Yanf M."/>
            <person name="Daum C."/>
            <person name="Ng V."/>
            <person name="Clum A."/>
            <person name="Ohm R."/>
            <person name="Martin F."/>
            <person name="Silar P."/>
            <person name="Natvig D."/>
            <person name="Lalanne C."/>
            <person name="Gautier V."/>
            <person name="Ament-Velasquez S.L."/>
            <person name="Kruys A."/>
            <person name="Hutchinson M.I."/>
            <person name="Powell A.J."/>
            <person name="Barry K."/>
            <person name="Miller A.N."/>
            <person name="Grigoriev I.V."/>
            <person name="Debuchy R."/>
            <person name="Gladieux P."/>
            <person name="Thoren M.H."/>
            <person name="Johannesson H."/>
        </authorList>
    </citation>
    <scope>NUCLEOTIDE SEQUENCE</scope>
    <source>
        <strain evidence="2">CBS 123565</strain>
    </source>
</reference>
<comment type="caution">
    <text evidence="2">The sequence shown here is derived from an EMBL/GenBank/DDBJ whole genome shotgun (WGS) entry which is preliminary data.</text>
</comment>
<evidence type="ECO:0000313" key="2">
    <source>
        <dbReference type="EMBL" id="KAK4131759.1"/>
    </source>
</evidence>
<name>A0AAN6UFI3_9PEZI</name>
<accession>A0AAN6UFI3</accession>
<gene>
    <name evidence="2" type="ORF">BT67DRAFT_150362</name>
</gene>
<dbReference type="EMBL" id="MU853422">
    <property type="protein sequence ID" value="KAK4131759.1"/>
    <property type="molecule type" value="Genomic_DNA"/>
</dbReference>
<sequence length="168" mass="18592">MRSWAASVVIGIWREVRGRRRGRGDGQNEKQAGKRKSPKYHVQHAVGSSQGLTGRGTIRRTPPPPTPHVYPTCLPQPPLLSFSSQVCSTVLPASPAQGLRYRGGPQHPPFGRPTHTVPSRDAACSMACLRKRYWTGQPIDLRRVGGLGWQRPGEWRWLLASQAGPFQT</sequence>
<protein>
    <submittedName>
        <fullName evidence="2">Uncharacterized protein</fullName>
    </submittedName>
</protein>
<feature type="region of interest" description="Disordered" evidence="1">
    <location>
        <begin position="20"/>
        <end position="67"/>
    </location>
</feature>
<dbReference type="AlphaFoldDB" id="A0AAN6UFI3"/>
<feature type="compositionally biased region" description="Low complexity" evidence="1">
    <location>
        <begin position="51"/>
        <end position="60"/>
    </location>
</feature>
<feature type="compositionally biased region" description="Basic residues" evidence="1">
    <location>
        <begin position="33"/>
        <end position="42"/>
    </location>
</feature>
<organism evidence="2 3">
    <name type="scientific">Trichocladium antarcticum</name>
    <dbReference type="NCBI Taxonomy" id="1450529"/>
    <lineage>
        <taxon>Eukaryota</taxon>
        <taxon>Fungi</taxon>
        <taxon>Dikarya</taxon>
        <taxon>Ascomycota</taxon>
        <taxon>Pezizomycotina</taxon>
        <taxon>Sordariomycetes</taxon>
        <taxon>Sordariomycetidae</taxon>
        <taxon>Sordariales</taxon>
        <taxon>Chaetomiaceae</taxon>
        <taxon>Trichocladium</taxon>
    </lineage>
</organism>
<evidence type="ECO:0000256" key="1">
    <source>
        <dbReference type="SAM" id="MobiDB-lite"/>
    </source>
</evidence>
<feature type="compositionally biased region" description="Basic and acidic residues" evidence="1">
    <location>
        <begin position="23"/>
        <end position="32"/>
    </location>
</feature>
<evidence type="ECO:0000313" key="3">
    <source>
        <dbReference type="Proteomes" id="UP001304895"/>
    </source>
</evidence>
<keyword evidence="3" id="KW-1185">Reference proteome</keyword>
<reference evidence="2" key="1">
    <citation type="journal article" date="2023" name="Mol. Phylogenet. Evol.">
        <title>Genome-scale phylogeny and comparative genomics of the fungal order Sordariales.</title>
        <authorList>
            <person name="Hensen N."/>
            <person name="Bonometti L."/>
            <person name="Westerberg I."/>
            <person name="Brannstrom I.O."/>
            <person name="Guillou S."/>
            <person name="Cros-Aarteil S."/>
            <person name="Calhoun S."/>
            <person name="Haridas S."/>
            <person name="Kuo A."/>
            <person name="Mondo S."/>
            <person name="Pangilinan J."/>
            <person name="Riley R."/>
            <person name="LaButti K."/>
            <person name="Andreopoulos B."/>
            <person name="Lipzen A."/>
            <person name="Chen C."/>
            <person name="Yan M."/>
            <person name="Daum C."/>
            <person name="Ng V."/>
            <person name="Clum A."/>
            <person name="Steindorff A."/>
            <person name="Ohm R.A."/>
            <person name="Martin F."/>
            <person name="Silar P."/>
            <person name="Natvig D.O."/>
            <person name="Lalanne C."/>
            <person name="Gautier V."/>
            <person name="Ament-Velasquez S.L."/>
            <person name="Kruys A."/>
            <person name="Hutchinson M.I."/>
            <person name="Powell A.J."/>
            <person name="Barry K."/>
            <person name="Miller A.N."/>
            <person name="Grigoriev I.V."/>
            <person name="Debuchy R."/>
            <person name="Gladieux P."/>
            <person name="Hiltunen Thoren M."/>
            <person name="Johannesson H."/>
        </authorList>
    </citation>
    <scope>NUCLEOTIDE SEQUENCE</scope>
    <source>
        <strain evidence="2">CBS 123565</strain>
    </source>
</reference>